<keyword evidence="4 11" id="KW-1133">Transmembrane helix</keyword>
<keyword evidence="2" id="KW-1003">Cell membrane</keyword>
<sequence length="189" mass="20740">MSLAVADFLVGLVVMPYMVLTVEGCCWHFGATFFQLQCSLDIMLCAASILHLSGVAFDRYCAVCNPPLYSSKMSHGRAGLLITLCRAVPLIVSFGPILLSLHKLRVDVALPENACILLVNCVYAVTASLVVFYLPVVTVLVAHCKIYRAARRQAVLISAVEAQVFTRPGEDSGKKRNHRNSMRRQRKAA</sequence>
<comment type="subcellular location">
    <subcellularLocation>
        <location evidence="1">Cell membrane</location>
        <topology evidence="1">Multi-pass membrane protein</topology>
    </subcellularLocation>
</comment>
<evidence type="ECO:0000256" key="3">
    <source>
        <dbReference type="ARBA" id="ARBA00022692"/>
    </source>
</evidence>
<keyword evidence="5 9" id="KW-0297">G-protein coupled receptor</keyword>
<dbReference type="Pfam" id="PF00001">
    <property type="entry name" value="7tm_1"/>
    <property type="match status" value="1"/>
</dbReference>
<comment type="caution">
    <text evidence="13">The sequence shown here is derived from an EMBL/GenBank/DDBJ whole genome shotgun (WGS) entry which is preliminary data.</text>
</comment>
<dbReference type="PRINTS" id="PR00237">
    <property type="entry name" value="GPCRRHODOPSN"/>
</dbReference>
<dbReference type="InterPro" id="IPR017452">
    <property type="entry name" value="GPCR_Rhodpsn_7TM"/>
</dbReference>
<feature type="region of interest" description="Disordered" evidence="10">
    <location>
        <begin position="168"/>
        <end position="189"/>
    </location>
</feature>
<evidence type="ECO:0000256" key="5">
    <source>
        <dbReference type="ARBA" id="ARBA00023040"/>
    </source>
</evidence>
<feature type="transmembrane region" description="Helical" evidence="11">
    <location>
        <begin position="78"/>
        <end position="97"/>
    </location>
</feature>
<dbReference type="Proteomes" id="UP001239994">
    <property type="component" value="Unassembled WGS sequence"/>
</dbReference>
<dbReference type="SUPFAM" id="SSF81321">
    <property type="entry name" value="Family A G protein-coupled receptor-like"/>
    <property type="match status" value="1"/>
</dbReference>
<organism evidence="13 14">
    <name type="scientific">Electrophorus voltai</name>
    <dbReference type="NCBI Taxonomy" id="2609070"/>
    <lineage>
        <taxon>Eukaryota</taxon>
        <taxon>Metazoa</taxon>
        <taxon>Chordata</taxon>
        <taxon>Craniata</taxon>
        <taxon>Vertebrata</taxon>
        <taxon>Euteleostomi</taxon>
        <taxon>Actinopterygii</taxon>
        <taxon>Neopterygii</taxon>
        <taxon>Teleostei</taxon>
        <taxon>Ostariophysi</taxon>
        <taxon>Gymnotiformes</taxon>
        <taxon>Gymnotoidei</taxon>
        <taxon>Gymnotidae</taxon>
        <taxon>Electrophorus</taxon>
    </lineage>
</organism>
<protein>
    <recommendedName>
        <fullName evidence="12">G-protein coupled receptors family 1 profile domain-containing protein</fullName>
    </recommendedName>
</protein>
<dbReference type="PROSITE" id="PS00237">
    <property type="entry name" value="G_PROTEIN_RECEP_F1_1"/>
    <property type="match status" value="1"/>
</dbReference>
<dbReference type="GO" id="GO:0043410">
    <property type="term" value="P:positive regulation of MAPK cascade"/>
    <property type="evidence" value="ECO:0007669"/>
    <property type="project" value="TreeGrafter"/>
</dbReference>
<keyword evidence="3 9" id="KW-0812">Transmembrane</keyword>
<name>A0AAD8Z617_9TELE</name>
<keyword evidence="7 9" id="KW-0675">Receptor</keyword>
<gene>
    <name evidence="13" type="ORF">P4O66_001907</name>
</gene>
<evidence type="ECO:0000313" key="14">
    <source>
        <dbReference type="Proteomes" id="UP001239994"/>
    </source>
</evidence>
<evidence type="ECO:0000256" key="6">
    <source>
        <dbReference type="ARBA" id="ARBA00023136"/>
    </source>
</evidence>
<comment type="similarity">
    <text evidence="9">Belongs to the G-protein coupled receptor 1 family.</text>
</comment>
<accession>A0AAD8Z617</accession>
<dbReference type="PANTHER" id="PTHR24248">
    <property type="entry name" value="ADRENERGIC RECEPTOR-RELATED G-PROTEIN COUPLED RECEPTOR"/>
    <property type="match status" value="1"/>
</dbReference>
<reference evidence="13" key="1">
    <citation type="submission" date="2023-03" db="EMBL/GenBank/DDBJ databases">
        <title>Electrophorus voltai genome.</title>
        <authorList>
            <person name="Bian C."/>
        </authorList>
    </citation>
    <scope>NUCLEOTIDE SEQUENCE</scope>
    <source>
        <strain evidence="13">CB-2022</strain>
        <tissue evidence="13">Muscle</tissue>
    </source>
</reference>
<dbReference type="InterPro" id="IPR000276">
    <property type="entry name" value="GPCR_Rhodpsn"/>
</dbReference>
<dbReference type="PANTHER" id="PTHR24248:SF66">
    <property type="entry name" value="OCTOPAMINE RECEPTOR BETA-3R"/>
    <property type="match status" value="1"/>
</dbReference>
<dbReference type="GO" id="GO:0071880">
    <property type="term" value="P:adenylate cyclase-activating adrenergic receptor signaling pathway"/>
    <property type="evidence" value="ECO:0007669"/>
    <property type="project" value="TreeGrafter"/>
</dbReference>
<feature type="compositionally biased region" description="Basic residues" evidence="10">
    <location>
        <begin position="175"/>
        <end position="189"/>
    </location>
</feature>
<evidence type="ECO:0000256" key="9">
    <source>
        <dbReference type="RuleBase" id="RU000688"/>
    </source>
</evidence>
<evidence type="ECO:0000313" key="13">
    <source>
        <dbReference type="EMBL" id="KAK1792131.1"/>
    </source>
</evidence>
<dbReference type="EMBL" id="JAROKS010000019">
    <property type="protein sequence ID" value="KAK1792131.1"/>
    <property type="molecule type" value="Genomic_DNA"/>
</dbReference>
<keyword evidence="6 11" id="KW-0472">Membrane</keyword>
<dbReference type="AlphaFoldDB" id="A0AAD8Z617"/>
<evidence type="ECO:0000256" key="7">
    <source>
        <dbReference type="ARBA" id="ARBA00023170"/>
    </source>
</evidence>
<evidence type="ECO:0000256" key="11">
    <source>
        <dbReference type="SAM" id="Phobius"/>
    </source>
</evidence>
<keyword evidence="14" id="KW-1185">Reference proteome</keyword>
<evidence type="ECO:0000256" key="1">
    <source>
        <dbReference type="ARBA" id="ARBA00004651"/>
    </source>
</evidence>
<feature type="domain" description="G-protein coupled receptors family 1 profile" evidence="12">
    <location>
        <begin position="1"/>
        <end position="189"/>
    </location>
</feature>
<evidence type="ECO:0000259" key="12">
    <source>
        <dbReference type="PROSITE" id="PS50262"/>
    </source>
</evidence>
<evidence type="ECO:0000256" key="10">
    <source>
        <dbReference type="SAM" id="MobiDB-lite"/>
    </source>
</evidence>
<evidence type="ECO:0000256" key="2">
    <source>
        <dbReference type="ARBA" id="ARBA00022475"/>
    </source>
</evidence>
<dbReference type="GO" id="GO:0004938">
    <property type="term" value="F:alpha2-adrenergic receptor activity"/>
    <property type="evidence" value="ECO:0007669"/>
    <property type="project" value="UniProtKB-ARBA"/>
</dbReference>
<dbReference type="GO" id="GO:0005886">
    <property type="term" value="C:plasma membrane"/>
    <property type="evidence" value="ECO:0007669"/>
    <property type="project" value="UniProtKB-SubCell"/>
</dbReference>
<keyword evidence="8 9" id="KW-0807">Transducer</keyword>
<dbReference type="Gene3D" id="1.20.1070.10">
    <property type="entry name" value="Rhodopsin 7-helix transmembrane proteins"/>
    <property type="match status" value="1"/>
</dbReference>
<evidence type="ECO:0000256" key="8">
    <source>
        <dbReference type="ARBA" id="ARBA00023224"/>
    </source>
</evidence>
<proteinExistence type="inferred from homology"/>
<dbReference type="GO" id="GO:0071881">
    <property type="term" value="P:adenylate cyclase-inhibiting adrenergic receptor signaling pathway"/>
    <property type="evidence" value="ECO:0007669"/>
    <property type="project" value="UniProtKB-ARBA"/>
</dbReference>
<feature type="transmembrane region" description="Helical" evidence="11">
    <location>
        <begin position="117"/>
        <end position="142"/>
    </location>
</feature>
<dbReference type="PROSITE" id="PS50262">
    <property type="entry name" value="G_PROTEIN_RECEP_F1_2"/>
    <property type="match status" value="1"/>
</dbReference>
<evidence type="ECO:0000256" key="4">
    <source>
        <dbReference type="ARBA" id="ARBA00022989"/>
    </source>
</evidence>